<evidence type="ECO:0008006" key="7">
    <source>
        <dbReference type="Google" id="ProtNLM"/>
    </source>
</evidence>
<dbReference type="PRINTS" id="PR00038">
    <property type="entry name" value="HTHLUXR"/>
</dbReference>
<evidence type="ECO:0000313" key="5">
    <source>
        <dbReference type="EMBL" id="HCO27582.1"/>
    </source>
</evidence>
<feature type="modified residue" description="4-aspartylphosphate" evidence="2">
    <location>
        <position position="68"/>
    </location>
</feature>
<dbReference type="InterPro" id="IPR016032">
    <property type="entry name" value="Sig_transdc_resp-reg_C-effctor"/>
</dbReference>
<evidence type="ECO:0000259" key="3">
    <source>
        <dbReference type="PROSITE" id="PS50043"/>
    </source>
</evidence>
<dbReference type="PROSITE" id="PS00622">
    <property type="entry name" value="HTH_LUXR_1"/>
    <property type="match status" value="1"/>
</dbReference>
<dbReference type="SMART" id="SM00421">
    <property type="entry name" value="HTH_LUXR"/>
    <property type="match status" value="1"/>
</dbReference>
<dbReference type="Pfam" id="PF00196">
    <property type="entry name" value="GerE"/>
    <property type="match status" value="1"/>
</dbReference>
<accession>A0A3D3RHK1</accession>
<dbReference type="SMART" id="SM00448">
    <property type="entry name" value="REC"/>
    <property type="match status" value="1"/>
</dbReference>
<evidence type="ECO:0000313" key="6">
    <source>
        <dbReference type="Proteomes" id="UP000263642"/>
    </source>
</evidence>
<dbReference type="PROSITE" id="PS50110">
    <property type="entry name" value="RESPONSE_REGULATORY"/>
    <property type="match status" value="1"/>
</dbReference>
<keyword evidence="1" id="KW-0238">DNA-binding</keyword>
<dbReference type="EMBL" id="DQAY01000201">
    <property type="protein sequence ID" value="HCO27582.1"/>
    <property type="molecule type" value="Genomic_DNA"/>
</dbReference>
<dbReference type="InterPro" id="IPR051015">
    <property type="entry name" value="EvgA-like"/>
</dbReference>
<dbReference type="InterPro" id="IPR011006">
    <property type="entry name" value="CheY-like_superfamily"/>
</dbReference>
<dbReference type="Gene3D" id="3.40.50.2300">
    <property type="match status" value="1"/>
</dbReference>
<keyword evidence="2" id="KW-0597">Phosphoprotein</keyword>
<organism evidence="5 6">
    <name type="scientific">Gimesia maris</name>
    <dbReference type="NCBI Taxonomy" id="122"/>
    <lineage>
        <taxon>Bacteria</taxon>
        <taxon>Pseudomonadati</taxon>
        <taxon>Planctomycetota</taxon>
        <taxon>Planctomycetia</taxon>
        <taxon>Planctomycetales</taxon>
        <taxon>Planctomycetaceae</taxon>
        <taxon>Gimesia</taxon>
    </lineage>
</organism>
<dbReference type="PROSITE" id="PS50043">
    <property type="entry name" value="HTH_LUXR_2"/>
    <property type="match status" value="1"/>
</dbReference>
<dbReference type="GO" id="GO:0000160">
    <property type="term" value="P:phosphorelay signal transduction system"/>
    <property type="evidence" value="ECO:0007669"/>
    <property type="project" value="InterPro"/>
</dbReference>
<dbReference type="InterPro" id="IPR001789">
    <property type="entry name" value="Sig_transdc_resp-reg_receiver"/>
</dbReference>
<evidence type="ECO:0000256" key="1">
    <source>
        <dbReference type="ARBA" id="ARBA00023125"/>
    </source>
</evidence>
<evidence type="ECO:0000256" key="2">
    <source>
        <dbReference type="PROSITE-ProRule" id="PRU00169"/>
    </source>
</evidence>
<dbReference type="InterPro" id="IPR000792">
    <property type="entry name" value="Tscrpt_reg_LuxR_C"/>
</dbReference>
<dbReference type="CDD" id="cd06170">
    <property type="entry name" value="LuxR_C_like"/>
    <property type="match status" value="1"/>
</dbReference>
<dbReference type="SUPFAM" id="SSF52172">
    <property type="entry name" value="CheY-like"/>
    <property type="match status" value="1"/>
</dbReference>
<reference evidence="5 6" key="1">
    <citation type="journal article" date="2018" name="Nat. Biotechnol.">
        <title>A standardized bacterial taxonomy based on genome phylogeny substantially revises the tree of life.</title>
        <authorList>
            <person name="Parks D.H."/>
            <person name="Chuvochina M."/>
            <person name="Waite D.W."/>
            <person name="Rinke C."/>
            <person name="Skarshewski A."/>
            <person name="Chaumeil P.A."/>
            <person name="Hugenholtz P."/>
        </authorList>
    </citation>
    <scope>NUCLEOTIDE SEQUENCE [LARGE SCALE GENOMIC DNA]</scope>
    <source>
        <strain evidence="5">UBA9375</strain>
    </source>
</reference>
<dbReference type="PANTHER" id="PTHR45566">
    <property type="entry name" value="HTH-TYPE TRANSCRIPTIONAL REGULATOR YHJB-RELATED"/>
    <property type="match status" value="1"/>
</dbReference>
<name>A0A3D3RHK1_9PLAN</name>
<dbReference type="AlphaFoldDB" id="A0A3D3RHK1"/>
<dbReference type="SUPFAM" id="SSF46894">
    <property type="entry name" value="C-terminal effector domain of the bipartite response regulators"/>
    <property type="match status" value="1"/>
</dbReference>
<dbReference type="GO" id="GO:0003677">
    <property type="term" value="F:DNA binding"/>
    <property type="evidence" value="ECO:0007669"/>
    <property type="project" value="UniProtKB-KW"/>
</dbReference>
<feature type="domain" description="HTH luxR-type" evidence="3">
    <location>
        <begin position="149"/>
        <end position="214"/>
    </location>
</feature>
<dbReference type="GO" id="GO:0006355">
    <property type="term" value="P:regulation of DNA-templated transcription"/>
    <property type="evidence" value="ECO:0007669"/>
    <property type="project" value="InterPro"/>
</dbReference>
<dbReference type="PANTHER" id="PTHR45566:SF2">
    <property type="entry name" value="NARL SUBFAMILY"/>
    <property type="match status" value="1"/>
</dbReference>
<comment type="caution">
    <text evidence="5">The sequence shown here is derived from an EMBL/GenBank/DDBJ whole genome shotgun (WGS) entry which is preliminary data.</text>
</comment>
<feature type="domain" description="Response regulatory" evidence="4">
    <location>
        <begin position="19"/>
        <end position="133"/>
    </location>
</feature>
<evidence type="ECO:0000259" key="4">
    <source>
        <dbReference type="PROSITE" id="PS50110"/>
    </source>
</evidence>
<dbReference type="InterPro" id="IPR036388">
    <property type="entry name" value="WH-like_DNA-bd_sf"/>
</dbReference>
<protein>
    <recommendedName>
        <fullName evidence="7">Response regulator protein TodT</fullName>
    </recommendedName>
</protein>
<dbReference type="Pfam" id="PF00072">
    <property type="entry name" value="Response_reg"/>
    <property type="match status" value="1"/>
</dbReference>
<dbReference type="Gene3D" id="1.10.10.10">
    <property type="entry name" value="Winged helix-like DNA-binding domain superfamily/Winged helix DNA-binding domain"/>
    <property type="match status" value="1"/>
</dbReference>
<sequence length="236" mass="26830">MVTNLMINQLKLPADYFPQVYIVDDDEAVRSSIIELISSMGFQAIGFASAEDFISKTDRQICGCVLSDLRMLGCNGIELLKLMKSKGYEIPFIILSAYVDVTNTVAAMSEGALTVLEKPYPEQELWDCIITAILLNSEQRQGRSWLWEFQKKEKRLTQAESEVLKLLLKGCSNKSISHLLELSQRTIVMRRKSILQKFEVENLIDLTKLITKAQSIQKQLLPWPSMVDTDSFQQDS</sequence>
<gene>
    <name evidence="5" type="ORF">DIT97_32980</name>
</gene>
<dbReference type="Proteomes" id="UP000263642">
    <property type="component" value="Unassembled WGS sequence"/>
</dbReference>
<proteinExistence type="predicted"/>